<protein>
    <submittedName>
        <fullName evidence="3">SWIM zinc finger domain protein</fullName>
    </submittedName>
</protein>
<comment type="caution">
    <text evidence="3">The sequence shown here is derived from an EMBL/GenBank/DDBJ whole genome shotgun (WGS) entry which is preliminary data.</text>
</comment>
<dbReference type="GO" id="GO:0008270">
    <property type="term" value="F:zinc ion binding"/>
    <property type="evidence" value="ECO:0007669"/>
    <property type="project" value="UniProtKB-KW"/>
</dbReference>
<dbReference type="AlphaFoldDB" id="E9T2I9"/>
<dbReference type="EMBL" id="ADNW02000012">
    <property type="protein sequence ID" value="EGD23682.1"/>
    <property type="molecule type" value="Genomic_DNA"/>
</dbReference>
<dbReference type="Proteomes" id="UP000004245">
    <property type="component" value="Unassembled WGS sequence"/>
</dbReference>
<sequence>MMADNEFGYTLWGRDWVRLAQPLRQSESVRLQLPRARSLARNNLVQATVEGRVVHASIHRGGAASVTRLEVAPLDRASITAVSEIAPDTAMLTDDTYRAIVSAGITLAPVLVDTDCSCSARTATCLHVLAVLYEIARRVDENPRLALDLQGYATAAPSDSESAGPPARWTPVASLDPATFFGARSSASR</sequence>
<proteinExistence type="predicted"/>
<evidence type="ECO:0000256" key="1">
    <source>
        <dbReference type="PROSITE-ProRule" id="PRU00325"/>
    </source>
</evidence>
<reference evidence="3" key="1">
    <citation type="submission" date="2011-01" db="EMBL/GenBank/DDBJ databases">
        <authorList>
            <person name="Muzny D."/>
            <person name="Qin X."/>
            <person name="Buhay C."/>
            <person name="Dugan-Rocha S."/>
            <person name="Ding Y."/>
            <person name="Chen G."/>
            <person name="Hawes A."/>
            <person name="Holder M."/>
            <person name="Jhangiani S."/>
            <person name="Johnson A."/>
            <person name="Khan Z."/>
            <person name="Li Z."/>
            <person name="Liu W."/>
            <person name="Liu X."/>
            <person name="Perez L."/>
            <person name="Shen H."/>
            <person name="Wang Q."/>
            <person name="Watt J."/>
            <person name="Xi L."/>
            <person name="Xin Y."/>
            <person name="Zhou J."/>
            <person name="Deng J."/>
            <person name="Jiang H."/>
            <person name="Liu Y."/>
            <person name="Qu J."/>
            <person name="Song X.-Z."/>
            <person name="Zhang L."/>
            <person name="Villasana D."/>
            <person name="Johnson A."/>
            <person name="Liu J."/>
            <person name="Liyanage D."/>
            <person name="Lorensuhewa L."/>
            <person name="Robinson T."/>
            <person name="Song A."/>
            <person name="Song B.-B."/>
            <person name="Dinh H."/>
            <person name="Thornton R."/>
            <person name="Coyle M."/>
            <person name="Francisco L."/>
            <person name="Jackson L."/>
            <person name="Javaid M."/>
            <person name="Korchina V."/>
            <person name="Kovar C."/>
            <person name="Mata R."/>
            <person name="Mathew T."/>
            <person name="Ngo R."/>
            <person name="Nguyen L."/>
            <person name="Nguyen N."/>
            <person name="Okwuonu G."/>
            <person name="Ongeri F."/>
            <person name="Pham C."/>
            <person name="Simmons D."/>
            <person name="Wilczek-Boney K."/>
            <person name="Hale W."/>
            <person name="Jakkamsetti A."/>
            <person name="Pham P."/>
            <person name="Ruth R."/>
            <person name="San Lucas F."/>
            <person name="Warren J."/>
            <person name="Zhang J."/>
            <person name="Zhao Z."/>
            <person name="Zhou C."/>
            <person name="Zhu D."/>
            <person name="Lee S."/>
            <person name="Bess C."/>
            <person name="Blankenburg K."/>
            <person name="Forbes L."/>
            <person name="Fu Q."/>
            <person name="Gubbala S."/>
            <person name="Hirani K."/>
            <person name="Jayaseelan J.C."/>
            <person name="Lara F."/>
            <person name="Munidasa M."/>
            <person name="Palculict T."/>
            <person name="Patil S."/>
            <person name="Pu L.-L."/>
            <person name="Saada N."/>
            <person name="Tang L."/>
            <person name="Weissenberger G."/>
            <person name="Zhu Y."/>
            <person name="Hemphill L."/>
            <person name="Shang Y."/>
            <person name="Youmans B."/>
            <person name="Ayvaz T."/>
            <person name="Ross M."/>
            <person name="Santibanez J."/>
            <person name="Aqrawi P."/>
            <person name="Gross S."/>
            <person name="Joshi V."/>
            <person name="Fowler G."/>
            <person name="Nazareth L."/>
            <person name="Reid J."/>
            <person name="Worley K."/>
            <person name="Petrosino J."/>
            <person name="Highlander S."/>
            <person name="Gibbs R."/>
        </authorList>
    </citation>
    <scope>NUCLEOTIDE SEQUENCE [LARGE SCALE GENOMIC DNA]</scope>
    <source>
        <strain evidence="3">ATCC 33707</strain>
    </source>
</reference>
<evidence type="ECO:0000313" key="3">
    <source>
        <dbReference type="EMBL" id="EGD23682.1"/>
    </source>
</evidence>
<dbReference type="STRING" id="43767.A6I91_22525"/>
<keyword evidence="1" id="KW-0479">Metal-binding</keyword>
<keyword evidence="4" id="KW-1185">Reference proteome</keyword>
<accession>E9T2I9</accession>
<organism evidence="3 4">
    <name type="scientific">Prescottella equi ATCC 33707</name>
    <dbReference type="NCBI Taxonomy" id="525370"/>
    <lineage>
        <taxon>Bacteria</taxon>
        <taxon>Bacillati</taxon>
        <taxon>Actinomycetota</taxon>
        <taxon>Actinomycetes</taxon>
        <taxon>Mycobacteriales</taxon>
        <taxon>Nocardiaceae</taxon>
        <taxon>Prescottella</taxon>
    </lineage>
</organism>
<dbReference type="HOGENOM" id="CLU_122386_0_0_11"/>
<keyword evidence="1" id="KW-0863">Zinc-finger</keyword>
<gene>
    <name evidence="3" type="ORF">HMPREF0724_12766</name>
</gene>
<evidence type="ECO:0000313" key="4">
    <source>
        <dbReference type="Proteomes" id="UP000004245"/>
    </source>
</evidence>
<evidence type="ECO:0000259" key="2">
    <source>
        <dbReference type="PROSITE" id="PS50966"/>
    </source>
</evidence>
<dbReference type="InterPro" id="IPR007527">
    <property type="entry name" value="Znf_SWIM"/>
</dbReference>
<name>E9T2I9_RHOHA</name>
<feature type="domain" description="SWIM-type" evidence="2">
    <location>
        <begin position="101"/>
        <end position="136"/>
    </location>
</feature>
<dbReference type="PROSITE" id="PS50966">
    <property type="entry name" value="ZF_SWIM"/>
    <property type="match status" value="1"/>
</dbReference>
<keyword evidence="1" id="KW-0862">Zinc</keyword>